<evidence type="ECO:0000313" key="2">
    <source>
        <dbReference type="EMBL" id="OWV31419.1"/>
    </source>
</evidence>
<dbReference type="OrthoDB" id="6174465at2"/>
<sequence>MTALFSRPGVTVSEENATLLVAGDVDVTLAADLAASGVKWLKQTELTTISLDFSRVEKASSVAISVLFEWLRICRQRGIQVQAILLSAPLRRLASLAELDALIEQPATTLAV</sequence>
<evidence type="ECO:0000259" key="1">
    <source>
        <dbReference type="PROSITE" id="PS50801"/>
    </source>
</evidence>
<dbReference type="EMBL" id="JPUA01000003">
    <property type="protein sequence ID" value="OWV31419.1"/>
    <property type="molecule type" value="Genomic_DNA"/>
</dbReference>
<dbReference type="PROSITE" id="PS50801">
    <property type="entry name" value="STAS"/>
    <property type="match status" value="1"/>
</dbReference>
<dbReference type="InterPro" id="IPR058548">
    <property type="entry name" value="MlaB-like_STAS"/>
</dbReference>
<dbReference type="AlphaFoldDB" id="A0A246S4R8"/>
<feature type="domain" description="STAS" evidence="1">
    <location>
        <begin position="6"/>
        <end position="112"/>
    </location>
</feature>
<reference evidence="2 3" key="1">
    <citation type="submission" date="2014-08" db="EMBL/GenBank/DDBJ databases">
        <title>Draft genome sequence of a novel L-asparaginase producing marine bacterium, Halomonas campaniensis.</title>
        <authorList>
            <person name="Sundarakrishnan B."/>
            <person name="Moushumi Priya A."/>
            <person name="Raman G."/>
            <person name="Sakthivel N."/>
            <person name="Park S."/>
            <person name="Jayachandran S."/>
        </authorList>
    </citation>
    <scope>NUCLEOTIDE SEQUENCE [LARGE SCALE GENOMIC DNA]</scope>
    <source>
        <strain evidence="2 3">SK03</strain>
    </source>
</reference>
<dbReference type="RefSeq" id="WP_088698576.1">
    <property type="nucleotide sequence ID" value="NZ_JPUA01000003.1"/>
</dbReference>
<comment type="caution">
    <text evidence="2">The sequence shown here is derived from an EMBL/GenBank/DDBJ whole genome shotgun (WGS) entry which is preliminary data.</text>
</comment>
<protein>
    <submittedName>
        <fullName evidence="2">Anti-sigma factor antagonist</fullName>
    </submittedName>
</protein>
<keyword evidence="3" id="KW-1185">Reference proteome</keyword>
<evidence type="ECO:0000313" key="3">
    <source>
        <dbReference type="Proteomes" id="UP000197334"/>
    </source>
</evidence>
<dbReference type="Gene3D" id="3.30.750.24">
    <property type="entry name" value="STAS domain"/>
    <property type="match status" value="1"/>
</dbReference>
<proteinExistence type="predicted"/>
<gene>
    <name evidence="2" type="ORF">JI62_02075</name>
</gene>
<name>A0A246S4R8_9GAMM</name>
<dbReference type="InterPro" id="IPR002645">
    <property type="entry name" value="STAS_dom"/>
</dbReference>
<organism evidence="2 3">
    <name type="scientific">Halomonas campaniensis</name>
    <dbReference type="NCBI Taxonomy" id="213554"/>
    <lineage>
        <taxon>Bacteria</taxon>
        <taxon>Pseudomonadati</taxon>
        <taxon>Pseudomonadota</taxon>
        <taxon>Gammaproteobacteria</taxon>
        <taxon>Oceanospirillales</taxon>
        <taxon>Halomonadaceae</taxon>
        <taxon>Halomonas</taxon>
    </lineage>
</organism>
<accession>A0A246S4R8</accession>
<dbReference type="Proteomes" id="UP000197334">
    <property type="component" value="Unassembled WGS sequence"/>
</dbReference>
<dbReference type="SUPFAM" id="SSF52091">
    <property type="entry name" value="SpoIIaa-like"/>
    <property type="match status" value="1"/>
</dbReference>
<dbReference type="InterPro" id="IPR036513">
    <property type="entry name" value="STAS_dom_sf"/>
</dbReference>
<dbReference type="Pfam" id="PF13466">
    <property type="entry name" value="STAS_2"/>
    <property type="match status" value="1"/>
</dbReference>